<feature type="region of interest" description="Disordered" evidence="1">
    <location>
        <begin position="1"/>
        <end position="66"/>
    </location>
</feature>
<comment type="caution">
    <text evidence="2">The sequence shown here is derived from an EMBL/GenBank/DDBJ whole genome shotgun (WGS) entry which is preliminary data.</text>
</comment>
<reference evidence="2 3" key="1">
    <citation type="journal article" date="2019" name="Emerg. Microbes Infect.">
        <title>Comprehensive subspecies identification of 175 nontuberculous mycobacteria species based on 7547 genomic profiles.</title>
        <authorList>
            <person name="Matsumoto Y."/>
            <person name="Kinjo T."/>
            <person name="Motooka D."/>
            <person name="Nabeya D."/>
            <person name="Jung N."/>
            <person name="Uechi K."/>
            <person name="Horii T."/>
            <person name="Iida T."/>
            <person name="Fujita J."/>
            <person name="Nakamura S."/>
        </authorList>
    </citation>
    <scope>NUCLEOTIDE SEQUENCE [LARGE SCALE GENOMIC DNA]</scope>
    <source>
        <strain evidence="2 3">JCM 13392</strain>
    </source>
</reference>
<feature type="region of interest" description="Disordered" evidence="1">
    <location>
        <begin position="114"/>
        <end position="133"/>
    </location>
</feature>
<name>A0A7I9WQR4_9MYCO</name>
<evidence type="ECO:0000313" key="3">
    <source>
        <dbReference type="Proteomes" id="UP000465241"/>
    </source>
</evidence>
<proteinExistence type="predicted"/>
<accession>A0A7I9WQR4</accession>
<evidence type="ECO:0000313" key="2">
    <source>
        <dbReference type="EMBL" id="GFG60091.1"/>
    </source>
</evidence>
<sequence length="172" mass="18114">MGSQNCVRRVARVGQRGVDHGKLTRAPQKSHRSHPAHESHRDPSVTGCTAEPHRRPTGPPCPLPNVTAVGESTGACTQKPRRPHMTLTRILATATLTAGVAAAGLAGVGLGSAAANPGQQPAPGPVPAQQRGIDQGRQDHQPFMFQGQQVTPMPAGNGHGWGFWFLGRWIAL</sequence>
<organism evidence="2 3">
    <name type="scientific">Mycolicibacterium murale</name>
    <dbReference type="NCBI Taxonomy" id="182220"/>
    <lineage>
        <taxon>Bacteria</taxon>
        <taxon>Bacillati</taxon>
        <taxon>Actinomycetota</taxon>
        <taxon>Actinomycetes</taxon>
        <taxon>Mycobacteriales</taxon>
        <taxon>Mycobacteriaceae</taxon>
        <taxon>Mycolicibacterium</taxon>
    </lineage>
</organism>
<dbReference type="AlphaFoldDB" id="A0A7I9WQR4"/>
<protein>
    <submittedName>
        <fullName evidence="2">Uncharacterized protein</fullName>
    </submittedName>
</protein>
<dbReference type="Proteomes" id="UP000465241">
    <property type="component" value="Unassembled WGS sequence"/>
</dbReference>
<keyword evidence="3" id="KW-1185">Reference proteome</keyword>
<gene>
    <name evidence="2" type="ORF">MMUR_42270</name>
</gene>
<evidence type="ECO:0000256" key="1">
    <source>
        <dbReference type="SAM" id="MobiDB-lite"/>
    </source>
</evidence>
<dbReference type="EMBL" id="BLKT01000003">
    <property type="protein sequence ID" value="GFG60091.1"/>
    <property type="molecule type" value="Genomic_DNA"/>
</dbReference>